<sequence length="542" mass="62931">MKNLLSVNAITSTGGEETFKENKVIVKIGNITYMEGEKNSSGLYEIRSSSEKNHALCAQREKLLDKWHRRLGHIGNSQLKKLLSMSQGIKLTKKDMVEEDALCSICARAKQTRKPFAKERTRATRALEIIHIDVCEPLDPDTWDGNQYFITFLDNYTHHTSVYLMKGKYEVFDIVKQHIEEVESKWNMKVSKLRCDNGTEYTNEKMKSYCRHKGIKLDYTVPYTPQQNGRAERLNRTLLDKARAMIFDSGLQKEMWGEAIRAAVYILNTTPTESLKVTPYQLWNGEKPDLSNCRVFGCEAFAKELGNLKKLDERSKQFTFVGYSPNGYRLWDASRRKIVMRRDVKFNEKRKKLPQKREHYIEDSAEEDKEETEETTNDEDEGRENEEERQEAVEIEDSSEESELFQETIEQLENTESEVESIDADRSVATRSTRPVRTRKKPLRCDGYVLLTYQEAIGGPDNLKWKDAIRKEKESLQKNSTWELVNKDEKMARKNSQREEFSFLASDVIIQHGRGDNPGALREKIFLIKVIMNILNTLTGRK</sequence>
<dbReference type="AlphaFoldDB" id="A0A3L8D912"/>
<dbReference type="Pfam" id="PF00665">
    <property type="entry name" value="rve"/>
    <property type="match status" value="1"/>
</dbReference>
<feature type="compositionally biased region" description="Acidic residues" evidence="10">
    <location>
        <begin position="363"/>
        <end position="404"/>
    </location>
</feature>
<reference evidence="12 13" key="1">
    <citation type="journal article" date="2018" name="Genome Res.">
        <title>The genomic architecture and molecular evolution of ant odorant receptors.</title>
        <authorList>
            <person name="McKenzie S.K."/>
            <person name="Kronauer D.J.C."/>
        </authorList>
    </citation>
    <scope>NUCLEOTIDE SEQUENCE [LARGE SCALE GENOMIC DNA]</scope>
    <source>
        <strain evidence="12">Clonal line C1</strain>
    </source>
</reference>
<keyword evidence="5" id="KW-0460">Magnesium</keyword>
<dbReference type="Gene3D" id="3.30.420.10">
    <property type="entry name" value="Ribonuclease H-like superfamily/Ribonuclease H"/>
    <property type="match status" value="1"/>
</dbReference>
<dbReference type="EMBL" id="QOIP01000011">
    <property type="protein sequence ID" value="RLU16796.1"/>
    <property type="molecule type" value="Genomic_DNA"/>
</dbReference>
<dbReference type="InterPro" id="IPR001584">
    <property type="entry name" value="Integrase_cat-core"/>
</dbReference>
<keyword evidence="9" id="KW-0233">DNA recombination</keyword>
<keyword evidence="4" id="KW-0378">Hydrolase</keyword>
<name>A0A3L8D912_OOCBI</name>
<dbReference type="GO" id="GO:0003676">
    <property type="term" value="F:nucleic acid binding"/>
    <property type="evidence" value="ECO:0007669"/>
    <property type="project" value="InterPro"/>
</dbReference>
<dbReference type="GO" id="GO:0016787">
    <property type="term" value="F:hydrolase activity"/>
    <property type="evidence" value="ECO:0007669"/>
    <property type="project" value="UniProtKB-KW"/>
</dbReference>
<keyword evidence="8" id="KW-0808">Transferase</keyword>
<feature type="domain" description="Integrase catalytic" evidence="11">
    <location>
        <begin position="122"/>
        <end position="287"/>
    </location>
</feature>
<dbReference type="InterPro" id="IPR012337">
    <property type="entry name" value="RNaseH-like_sf"/>
</dbReference>
<dbReference type="InterPro" id="IPR025724">
    <property type="entry name" value="GAG-pre-integrase_dom"/>
</dbReference>
<keyword evidence="1" id="KW-0540">Nuclease</keyword>
<evidence type="ECO:0000256" key="7">
    <source>
        <dbReference type="ARBA" id="ARBA00022918"/>
    </source>
</evidence>
<evidence type="ECO:0000259" key="11">
    <source>
        <dbReference type="PROSITE" id="PS50994"/>
    </source>
</evidence>
<evidence type="ECO:0000256" key="2">
    <source>
        <dbReference type="ARBA" id="ARBA00022723"/>
    </source>
</evidence>
<dbReference type="GO" id="GO:0046872">
    <property type="term" value="F:metal ion binding"/>
    <property type="evidence" value="ECO:0007669"/>
    <property type="project" value="UniProtKB-KW"/>
</dbReference>
<keyword evidence="2" id="KW-0479">Metal-binding</keyword>
<keyword evidence="3" id="KW-0255">Endonuclease</keyword>
<keyword evidence="8" id="KW-0548">Nucleotidyltransferase</keyword>
<dbReference type="GO" id="GO:0003964">
    <property type="term" value="F:RNA-directed DNA polymerase activity"/>
    <property type="evidence" value="ECO:0007669"/>
    <property type="project" value="UniProtKB-KW"/>
</dbReference>
<organism evidence="12 13">
    <name type="scientific">Ooceraea biroi</name>
    <name type="common">Clonal raider ant</name>
    <name type="synonym">Cerapachys biroi</name>
    <dbReference type="NCBI Taxonomy" id="2015173"/>
    <lineage>
        <taxon>Eukaryota</taxon>
        <taxon>Metazoa</taxon>
        <taxon>Ecdysozoa</taxon>
        <taxon>Arthropoda</taxon>
        <taxon>Hexapoda</taxon>
        <taxon>Insecta</taxon>
        <taxon>Pterygota</taxon>
        <taxon>Neoptera</taxon>
        <taxon>Endopterygota</taxon>
        <taxon>Hymenoptera</taxon>
        <taxon>Apocrita</taxon>
        <taxon>Aculeata</taxon>
        <taxon>Formicoidea</taxon>
        <taxon>Formicidae</taxon>
        <taxon>Dorylinae</taxon>
        <taxon>Ooceraea</taxon>
    </lineage>
</organism>
<gene>
    <name evidence="12" type="ORF">DMN91_010864</name>
</gene>
<keyword evidence="8" id="KW-0239">DNA-directed DNA polymerase</keyword>
<evidence type="ECO:0000256" key="6">
    <source>
        <dbReference type="ARBA" id="ARBA00022908"/>
    </source>
</evidence>
<dbReference type="PANTHER" id="PTHR42648:SF11">
    <property type="entry name" value="TRANSPOSON TY4-P GAG-POL POLYPROTEIN"/>
    <property type="match status" value="1"/>
</dbReference>
<evidence type="ECO:0000256" key="1">
    <source>
        <dbReference type="ARBA" id="ARBA00022722"/>
    </source>
</evidence>
<dbReference type="GO" id="GO:0015074">
    <property type="term" value="P:DNA integration"/>
    <property type="evidence" value="ECO:0007669"/>
    <property type="project" value="UniProtKB-KW"/>
</dbReference>
<keyword evidence="6" id="KW-0229">DNA integration</keyword>
<evidence type="ECO:0000256" key="10">
    <source>
        <dbReference type="SAM" id="MobiDB-lite"/>
    </source>
</evidence>
<evidence type="ECO:0000313" key="13">
    <source>
        <dbReference type="Proteomes" id="UP000279307"/>
    </source>
</evidence>
<evidence type="ECO:0000256" key="8">
    <source>
        <dbReference type="ARBA" id="ARBA00022932"/>
    </source>
</evidence>
<evidence type="ECO:0000256" key="5">
    <source>
        <dbReference type="ARBA" id="ARBA00022842"/>
    </source>
</evidence>
<feature type="compositionally biased region" description="Acidic residues" evidence="10">
    <location>
        <begin position="413"/>
        <end position="422"/>
    </location>
</feature>
<dbReference type="Pfam" id="PF25597">
    <property type="entry name" value="SH3_retrovirus"/>
    <property type="match status" value="1"/>
</dbReference>
<dbReference type="InterPro" id="IPR036397">
    <property type="entry name" value="RNaseH_sf"/>
</dbReference>
<comment type="caution">
    <text evidence="12">The sequence shown here is derived from an EMBL/GenBank/DDBJ whole genome shotgun (WGS) entry which is preliminary data.</text>
</comment>
<keyword evidence="7" id="KW-0695">RNA-directed DNA polymerase</keyword>
<dbReference type="GO" id="GO:0004519">
    <property type="term" value="F:endonuclease activity"/>
    <property type="evidence" value="ECO:0007669"/>
    <property type="project" value="UniProtKB-KW"/>
</dbReference>
<dbReference type="PANTHER" id="PTHR42648">
    <property type="entry name" value="TRANSPOSASE, PUTATIVE-RELATED"/>
    <property type="match status" value="1"/>
</dbReference>
<protein>
    <recommendedName>
        <fullName evidence="11">Integrase catalytic domain-containing protein</fullName>
    </recommendedName>
</protein>
<evidence type="ECO:0000313" key="12">
    <source>
        <dbReference type="EMBL" id="RLU16796.1"/>
    </source>
</evidence>
<dbReference type="Proteomes" id="UP000279307">
    <property type="component" value="Chromosome 11"/>
</dbReference>
<dbReference type="PROSITE" id="PS50994">
    <property type="entry name" value="INTEGRASE"/>
    <property type="match status" value="1"/>
</dbReference>
<evidence type="ECO:0000256" key="9">
    <source>
        <dbReference type="ARBA" id="ARBA00023172"/>
    </source>
</evidence>
<feature type="region of interest" description="Disordered" evidence="10">
    <location>
        <begin position="355"/>
        <end position="435"/>
    </location>
</feature>
<dbReference type="InterPro" id="IPR039537">
    <property type="entry name" value="Retrotran_Ty1/copia-like"/>
</dbReference>
<dbReference type="SUPFAM" id="SSF53098">
    <property type="entry name" value="Ribonuclease H-like"/>
    <property type="match status" value="1"/>
</dbReference>
<evidence type="ECO:0000256" key="3">
    <source>
        <dbReference type="ARBA" id="ARBA00022759"/>
    </source>
</evidence>
<accession>A0A3L8D912</accession>
<dbReference type="Pfam" id="PF13976">
    <property type="entry name" value="gag_pre-integrs"/>
    <property type="match status" value="1"/>
</dbReference>
<dbReference type="OrthoDB" id="7555369at2759"/>
<proteinExistence type="predicted"/>
<dbReference type="InterPro" id="IPR057670">
    <property type="entry name" value="SH3_retrovirus"/>
</dbReference>
<dbReference type="GO" id="GO:0006310">
    <property type="term" value="P:DNA recombination"/>
    <property type="evidence" value="ECO:0007669"/>
    <property type="project" value="UniProtKB-KW"/>
</dbReference>
<dbReference type="GO" id="GO:0003887">
    <property type="term" value="F:DNA-directed DNA polymerase activity"/>
    <property type="evidence" value="ECO:0007669"/>
    <property type="project" value="UniProtKB-KW"/>
</dbReference>
<evidence type="ECO:0000256" key="4">
    <source>
        <dbReference type="ARBA" id="ARBA00022801"/>
    </source>
</evidence>